<dbReference type="AlphaFoldDB" id="A0AAN8TWH9"/>
<name>A0AAN8TWH9_SOLBU</name>
<evidence type="ECO:0000313" key="2">
    <source>
        <dbReference type="Proteomes" id="UP001371456"/>
    </source>
</evidence>
<gene>
    <name evidence="1" type="ORF">RDI58_010502</name>
</gene>
<proteinExistence type="predicted"/>
<keyword evidence="2" id="KW-1185">Reference proteome</keyword>
<sequence>MWTVLQSLLDYYLVVGTLLSGTFRCKFKRPPENIFSHIQQPMIPNFVNVKSNMTMTEIYDTLVECIGVDALMNLKNELLIHPFDFSK</sequence>
<dbReference type="Proteomes" id="UP001371456">
    <property type="component" value="Unassembled WGS sequence"/>
</dbReference>
<organism evidence="1 2">
    <name type="scientific">Solanum bulbocastanum</name>
    <name type="common">Wild potato</name>
    <dbReference type="NCBI Taxonomy" id="147425"/>
    <lineage>
        <taxon>Eukaryota</taxon>
        <taxon>Viridiplantae</taxon>
        <taxon>Streptophyta</taxon>
        <taxon>Embryophyta</taxon>
        <taxon>Tracheophyta</taxon>
        <taxon>Spermatophyta</taxon>
        <taxon>Magnoliopsida</taxon>
        <taxon>eudicotyledons</taxon>
        <taxon>Gunneridae</taxon>
        <taxon>Pentapetalae</taxon>
        <taxon>asterids</taxon>
        <taxon>lamiids</taxon>
        <taxon>Solanales</taxon>
        <taxon>Solanaceae</taxon>
        <taxon>Solanoideae</taxon>
        <taxon>Solaneae</taxon>
        <taxon>Solanum</taxon>
    </lineage>
</organism>
<dbReference type="EMBL" id="JBANQN010000004">
    <property type="protein sequence ID" value="KAK6791421.1"/>
    <property type="molecule type" value="Genomic_DNA"/>
</dbReference>
<evidence type="ECO:0000313" key="1">
    <source>
        <dbReference type="EMBL" id="KAK6791421.1"/>
    </source>
</evidence>
<accession>A0AAN8TWH9</accession>
<protein>
    <submittedName>
        <fullName evidence="1">Uncharacterized protein</fullName>
    </submittedName>
</protein>
<comment type="caution">
    <text evidence="1">The sequence shown here is derived from an EMBL/GenBank/DDBJ whole genome shotgun (WGS) entry which is preliminary data.</text>
</comment>
<reference evidence="1 2" key="1">
    <citation type="submission" date="2024-02" db="EMBL/GenBank/DDBJ databases">
        <title>de novo genome assembly of Solanum bulbocastanum strain 11H21.</title>
        <authorList>
            <person name="Hosaka A.J."/>
        </authorList>
    </citation>
    <scope>NUCLEOTIDE SEQUENCE [LARGE SCALE GENOMIC DNA]</scope>
    <source>
        <tissue evidence="1">Young leaves</tissue>
    </source>
</reference>